<protein>
    <submittedName>
        <fullName evidence="2">Uncharacterized protein</fullName>
    </submittedName>
</protein>
<proteinExistence type="predicted"/>
<keyword evidence="1" id="KW-0812">Transmembrane</keyword>
<evidence type="ECO:0000313" key="2">
    <source>
        <dbReference type="EMBL" id="OHA76490.1"/>
    </source>
</evidence>
<gene>
    <name evidence="2" type="ORF">A3J30_00450</name>
</gene>
<dbReference type="AlphaFoldDB" id="A0A1G2RUF8"/>
<sequence length="77" mass="8676">MAGLFFVNDDYIYASERGRILNIPVPQTGHDPFMAGRVPPPFFLISVFSSFAIVRFALHFTQYPSVGIEKGELKLIK</sequence>
<comment type="caution">
    <text evidence="2">The sequence shown here is derived from an EMBL/GenBank/DDBJ whole genome shotgun (WGS) entry which is preliminary data.</text>
</comment>
<organism evidence="2 3">
    <name type="scientific">Candidatus Wildermuthbacteria bacterium RIFCSPLOWO2_02_FULL_47_9c</name>
    <dbReference type="NCBI Taxonomy" id="1802466"/>
    <lineage>
        <taxon>Bacteria</taxon>
        <taxon>Candidatus Wildermuthiibacteriota</taxon>
    </lineage>
</organism>
<dbReference type="EMBL" id="MHUL01000033">
    <property type="protein sequence ID" value="OHA76490.1"/>
    <property type="molecule type" value="Genomic_DNA"/>
</dbReference>
<feature type="transmembrane region" description="Helical" evidence="1">
    <location>
        <begin position="41"/>
        <end position="58"/>
    </location>
</feature>
<keyword evidence="1" id="KW-1133">Transmembrane helix</keyword>
<name>A0A1G2RUF8_9BACT</name>
<keyword evidence="1" id="KW-0472">Membrane</keyword>
<evidence type="ECO:0000313" key="3">
    <source>
        <dbReference type="Proteomes" id="UP000178222"/>
    </source>
</evidence>
<accession>A0A1G2RUF8</accession>
<reference evidence="2 3" key="1">
    <citation type="journal article" date="2016" name="Nat. Commun.">
        <title>Thousands of microbial genomes shed light on interconnected biogeochemical processes in an aquifer system.</title>
        <authorList>
            <person name="Anantharaman K."/>
            <person name="Brown C.T."/>
            <person name="Hug L.A."/>
            <person name="Sharon I."/>
            <person name="Castelle C.J."/>
            <person name="Probst A.J."/>
            <person name="Thomas B.C."/>
            <person name="Singh A."/>
            <person name="Wilkins M.J."/>
            <person name="Karaoz U."/>
            <person name="Brodie E.L."/>
            <person name="Williams K.H."/>
            <person name="Hubbard S.S."/>
            <person name="Banfield J.F."/>
        </authorList>
    </citation>
    <scope>NUCLEOTIDE SEQUENCE [LARGE SCALE GENOMIC DNA]</scope>
</reference>
<evidence type="ECO:0000256" key="1">
    <source>
        <dbReference type="SAM" id="Phobius"/>
    </source>
</evidence>
<dbReference type="Proteomes" id="UP000178222">
    <property type="component" value="Unassembled WGS sequence"/>
</dbReference>